<dbReference type="PROSITE" id="PS00018">
    <property type="entry name" value="EF_HAND_1"/>
    <property type="match status" value="1"/>
</dbReference>
<name>A0A6P1NW99_9MICC</name>
<keyword evidence="2" id="KW-1185">Reference proteome</keyword>
<dbReference type="Proteomes" id="UP000464186">
    <property type="component" value="Plasmid unnamed2"/>
</dbReference>
<dbReference type="EMBL" id="CP047900">
    <property type="protein sequence ID" value="QHK22670.1"/>
    <property type="molecule type" value="Genomic_DNA"/>
</dbReference>
<organism evidence="1 2">
    <name type="scientific">Pseudarthrobacter psychrotolerans</name>
    <dbReference type="NCBI Taxonomy" id="2697569"/>
    <lineage>
        <taxon>Bacteria</taxon>
        <taxon>Bacillati</taxon>
        <taxon>Actinomycetota</taxon>
        <taxon>Actinomycetes</taxon>
        <taxon>Micrococcales</taxon>
        <taxon>Micrococcaceae</taxon>
        <taxon>Pseudarthrobacter</taxon>
    </lineage>
</organism>
<protein>
    <submittedName>
        <fullName evidence="1">DNA methyltransferase</fullName>
    </submittedName>
</protein>
<accession>A0A6P1NW99</accession>
<evidence type="ECO:0000313" key="2">
    <source>
        <dbReference type="Proteomes" id="UP000464186"/>
    </source>
</evidence>
<keyword evidence="1" id="KW-0614">Plasmid</keyword>
<dbReference type="GO" id="GO:0032259">
    <property type="term" value="P:methylation"/>
    <property type="evidence" value="ECO:0007669"/>
    <property type="project" value="UniProtKB-KW"/>
</dbReference>
<geneLocation type="plasmid" evidence="1 2">
    <name>unnamed2</name>
</geneLocation>
<reference evidence="1 2" key="1">
    <citation type="submission" date="2020-01" db="EMBL/GenBank/DDBJ databases">
        <title>Pseudarthrobacter psychrotolerans sp. nov., isolated from antarctic soil.</title>
        <authorList>
            <person name="Shin Y."/>
            <person name="Park W."/>
        </authorList>
    </citation>
    <scope>NUCLEOTIDE SEQUENCE [LARGE SCALE GENOMIC DNA]</scope>
    <source>
        <strain evidence="1 2">YJ56</strain>
        <plasmid evidence="1 2">unnamed2</plasmid>
    </source>
</reference>
<dbReference type="GO" id="GO:0008168">
    <property type="term" value="F:methyltransferase activity"/>
    <property type="evidence" value="ECO:0007669"/>
    <property type="project" value="UniProtKB-KW"/>
</dbReference>
<keyword evidence="1" id="KW-0489">Methyltransferase</keyword>
<dbReference type="InterPro" id="IPR018247">
    <property type="entry name" value="EF_Hand_1_Ca_BS"/>
</dbReference>
<dbReference type="KEGG" id="psey:GU243_23765"/>
<dbReference type="AlphaFoldDB" id="A0A6P1NW99"/>
<gene>
    <name evidence="1" type="ORF">GU243_23765</name>
</gene>
<dbReference type="REBASE" id="371808">
    <property type="entry name" value="M.PspYJ56ORF23765P"/>
</dbReference>
<dbReference type="Pfam" id="PF13651">
    <property type="entry name" value="EcoRI_methylase"/>
    <property type="match status" value="1"/>
</dbReference>
<sequence>MATITSGSSNLNAAKAAKNDEFYTQWVDIEREMNAYLEYDPDVFRDKVVLLPCDDPEWSNFTKFFALHFVDYGLKKLISTSYAPDKNPAGSYYTPTLFEMGDPQFDATKTRQNGKKFVLERDDVNGDGVVNIDDLKWEYLEDDGDFRSLEVTALRDEADLVITNPPFSLFREFVDWLAQGDVVFSVIGNQNAIAYKEVFRLIKENRMWLGKGFPRNMAHFHTPYSVHSPWVEQKGEGIVRVPGVQWFTNVEHGRRHEPLQLMTMADNLRYNKKLISTLDGRAEYQQYDNFDAIEVPFTDAIPSDYDGVMGVPITWLAKYNPDQFEILGTDECDYPPTKTYKSKRKVVDGVSSKSNTGSKGCYIRTESFGSGTYFEVGYPVKRIYKRIFIRHREAQS</sequence>
<evidence type="ECO:0000313" key="1">
    <source>
        <dbReference type="EMBL" id="QHK22670.1"/>
    </source>
</evidence>
<keyword evidence="1" id="KW-0808">Transferase</keyword>
<proteinExistence type="predicted"/>
<dbReference type="InterPro" id="IPR025247">
    <property type="entry name" value="EcoRI-like_methylase"/>
</dbReference>